<feature type="chain" id="PRO_5040480211" description="Secreted protein" evidence="1">
    <location>
        <begin position="31"/>
        <end position="78"/>
    </location>
</feature>
<dbReference type="AlphaFoldDB" id="A0A9P7EV94"/>
<comment type="caution">
    <text evidence="2">The sequence shown here is derived from an EMBL/GenBank/DDBJ whole genome shotgun (WGS) entry which is preliminary data.</text>
</comment>
<gene>
    <name evidence="2" type="ORF">F5147DRAFT_725101</name>
</gene>
<dbReference type="EMBL" id="JABBWM010000106">
    <property type="protein sequence ID" value="KAG2090119.1"/>
    <property type="molecule type" value="Genomic_DNA"/>
</dbReference>
<dbReference type="Proteomes" id="UP000823399">
    <property type="component" value="Unassembled WGS sequence"/>
</dbReference>
<feature type="signal peptide" evidence="1">
    <location>
        <begin position="1"/>
        <end position="30"/>
    </location>
</feature>
<organism evidence="2 3">
    <name type="scientific">Suillus discolor</name>
    <dbReference type="NCBI Taxonomy" id="1912936"/>
    <lineage>
        <taxon>Eukaryota</taxon>
        <taxon>Fungi</taxon>
        <taxon>Dikarya</taxon>
        <taxon>Basidiomycota</taxon>
        <taxon>Agaricomycotina</taxon>
        <taxon>Agaricomycetes</taxon>
        <taxon>Agaricomycetidae</taxon>
        <taxon>Boletales</taxon>
        <taxon>Suillineae</taxon>
        <taxon>Suillaceae</taxon>
        <taxon>Suillus</taxon>
    </lineage>
</organism>
<sequence>MSCRTASLRIHLALRFLMGTLSSMFRSSAASPDSCAALDGSSELGEALSRMDMSIAYIAVDNSIVSISSVRLNGTYHI</sequence>
<dbReference type="RefSeq" id="XP_041286117.1">
    <property type="nucleotide sequence ID" value="XM_041439100.1"/>
</dbReference>
<accession>A0A9P7EV94</accession>
<keyword evidence="3" id="KW-1185">Reference proteome</keyword>
<proteinExistence type="predicted"/>
<evidence type="ECO:0000313" key="3">
    <source>
        <dbReference type="Proteomes" id="UP000823399"/>
    </source>
</evidence>
<evidence type="ECO:0000256" key="1">
    <source>
        <dbReference type="SAM" id="SignalP"/>
    </source>
</evidence>
<evidence type="ECO:0000313" key="2">
    <source>
        <dbReference type="EMBL" id="KAG2090119.1"/>
    </source>
</evidence>
<name>A0A9P7EV94_9AGAM</name>
<dbReference type="GeneID" id="64701359"/>
<keyword evidence="1" id="KW-0732">Signal</keyword>
<evidence type="ECO:0008006" key="4">
    <source>
        <dbReference type="Google" id="ProtNLM"/>
    </source>
</evidence>
<protein>
    <recommendedName>
        <fullName evidence="4">Secreted protein</fullName>
    </recommendedName>
</protein>
<reference evidence="2" key="1">
    <citation type="journal article" date="2020" name="New Phytol.">
        <title>Comparative genomics reveals dynamic genome evolution in host specialist ectomycorrhizal fungi.</title>
        <authorList>
            <person name="Lofgren L.A."/>
            <person name="Nguyen N.H."/>
            <person name="Vilgalys R."/>
            <person name="Ruytinx J."/>
            <person name="Liao H.L."/>
            <person name="Branco S."/>
            <person name="Kuo A."/>
            <person name="LaButti K."/>
            <person name="Lipzen A."/>
            <person name="Andreopoulos W."/>
            <person name="Pangilinan J."/>
            <person name="Riley R."/>
            <person name="Hundley H."/>
            <person name="Na H."/>
            <person name="Barry K."/>
            <person name="Grigoriev I.V."/>
            <person name="Stajich J.E."/>
            <person name="Kennedy P.G."/>
        </authorList>
    </citation>
    <scope>NUCLEOTIDE SEQUENCE</scope>
    <source>
        <strain evidence="2">FC423</strain>
    </source>
</reference>